<keyword evidence="10" id="KW-0408">Iron</keyword>
<dbReference type="PANTHER" id="PTHR24292">
    <property type="entry name" value="CYTOCHROME P450"/>
    <property type="match status" value="1"/>
</dbReference>
<dbReference type="GO" id="GO:0005506">
    <property type="term" value="F:iron ion binding"/>
    <property type="evidence" value="ECO:0007669"/>
    <property type="project" value="InterPro"/>
</dbReference>
<keyword evidence="12" id="KW-0472">Membrane</keyword>
<proteinExistence type="inferred from homology"/>
<dbReference type="InterPro" id="IPR050476">
    <property type="entry name" value="Insect_CytP450_Detox"/>
</dbReference>
<dbReference type="GO" id="GO:0020037">
    <property type="term" value="F:heme binding"/>
    <property type="evidence" value="ECO:0007669"/>
    <property type="project" value="InterPro"/>
</dbReference>
<dbReference type="AlphaFoldDB" id="A0A7R9LD65"/>
<evidence type="ECO:0000256" key="5">
    <source>
        <dbReference type="ARBA" id="ARBA00022617"/>
    </source>
</evidence>
<evidence type="ECO:0008006" key="15">
    <source>
        <dbReference type="Google" id="ProtNLM"/>
    </source>
</evidence>
<organism evidence="13">
    <name type="scientific">Oppiella nova</name>
    <dbReference type="NCBI Taxonomy" id="334625"/>
    <lineage>
        <taxon>Eukaryota</taxon>
        <taxon>Metazoa</taxon>
        <taxon>Ecdysozoa</taxon>
        <taxon>Arthropoda</taxon>
        <taxon>Chelicerata</taxon>
        <taxon>Arachnida</taxon>
        <taxon>Acari</taxon>
        <taxon>Acariformes</taxon>
        <taxon>Sarcoptiformes</taxon>
        <taxon>Oribatida</taxon>
        <taxon>Brachypylina</taxon>
        <taxon>Oppioidea</taxon>
        <taxon>Oppiidae</taxon>
        <taxon>Oppiella</taxon>
    </lineage>
</organism>
<dbReference type="InterPro" id="IPR001128">
    <property type="entry name" value="Cyt_P450"/>
</dbReference>
<name>A0A7R9LD65_9ACAR</name>
<evidence type="ECO:0000256" key="4">
    <source>
        <dbReference type="ARBA" id="ARBA00010617"/>
    </source>
</evidence>
<evidence type="ECO:0000256" key="3">
    <source>
        <dbReference type="ARBA" id="ARBA00004406"/>
    </source>
</evidence>
<evidence type="ECO:0000256" key="10">
    <source>
        <dbReference type="ARBA" id="ARBA00023004"/>
    </source>
</evidence>
<dbReference type="GO" id="GO:0005789">
    <property type="term" value="C:endoplasmic reticulum membrane"/>
    <property type="evidence" value="ECO:0007669"/>
    <property type="project" value="UniProtKB-SubCell"/>
</dbReference>
<keyword evidence="11" id="KW-0503">Monooxygenase</keyword>
<dbReference type="PRINTS" id="PR00464">
    <property type="entry name" value="EP450II"/>
</dbReference>
<dbReference type="InterPro" id="IPR036396">
    <property type="entry name" value="Cyt_P450_sf"/>
</dbReference>
<sequence>MQDVALDNSRKYGKIYGGFFGSKPFLMISDPQLIKEMNIRDFHIFADRDDLVTGDQLNDRSLFNLKGDEWKGMRSIISPTFSSGKMRSMHPIVIDCVKRLETHLEAYLQKGSHEIELKKNMSNLTMDVIA</sequence>
<evidence type="ECO:0000256" key="2">
    <source>
        <dbReference type="ARBA" id="ARBA00004174"/>
    </source>
</evidence>
<dbReference type="GO" id="GO:0004497">
    <property type="term" value="F:monooxygenase activity"/>
    <property type="evidence" value="ECO:0007669"/>
    <property type="project" value="UniProtKB-KW"/>
</dbReference>
<comment type="cofactor">
    <cofactor evidence="1">
        <name>heme</name>
        <dbReference type="ChEBI" id="CHEBI:30413"/>
    </cofactor>
</comment>
<keyword evidence="14" id="KW-1185">Reference proteome</keyword>
<dbReference type="EMBL" id="OC915236">
    <property type="protein sequence ID" value="CAD7639414.1"/>
    <property type="molecule type" value="Genomic_DNA"/>
</dbReference>
<keyword evidence="6" id="KW-0479">Metal-binding</keyword>
<evidence type="ECO:0000256" key="6">
    <source>
        <dbReference type="ARBA" id="ARBA00022723"/>
    </source>
</evidence>
<protein>
    <recommendedName>
        <fullName evidence="15">Cytochrome P450</fullName>
    </recommendedName>
</protein>
<accession>A0A7R9LD65</accession>
<reference evidence="13" key="1">
    <citation type="submission" date="2020-11" db="EMBL/GenBank/DDBJ databases">
        <authorList>
            <person name="Tran Van P."/>
        </authorList>
    </citation>
    <scope>NUCLEOTIDE SEQUENCE</scope>
</reference>
<evidence type="ECO:0000313" key="14">
    <source>
        <dbReference type="Proteomes" id="UP000728032"/>
    </source>
</evidence>
<dbReference type="Proteomes" id="UP000728032">
    <property type="component" value="Unassembled WGS sequence"/>
</dbReference>
<keyword evidence="9" id="KW-0560">Oxidoreductase</keyword>
<keyword evidence="7" id="KW-0256">Endoplasmic reticulum</keyword>
<gene>
    <name evidence="13" type="ORF">ONB1V03_LOCUS1968</name>
</gene>
<evidence type="ECO:0000256" key="8">
    <source>
        <dbReference type="ARBA" id="ARBA00022848"/>
    </source>
</evidence>
<dbReference type="OrthoDB" id="6512087at2759"/>
<evidence type="ECO:0000256" key="11">
    <source>
        <dbReference type="ARBA" id="ARBA00023033"/>
    </source>
</evidence>
<dbReference type="Pfam" id="PF00067">
    <property type="entry name" value="p450"/>
    <property type="match status" value="1"/>
</dbReference>
<evidence type="ECO:0000313" key="13">
    <source>
        <dbReference type="EMBL" id="CAD7639414.1"/>
    </source>
</evidence>
<dbReference type="SUPFAM" id="SSF48264">
    <property type="entry name" value="Cytochrome P450"/>
    <property type="match status" value="1"/>
</dbReference>
<comment type="subcellular location">
    <subcellularLocation>
        <location evidence="3">Endoplasmic reticulum membrane</location>
        <topology evidence="3">Peripheral membrane protein</topology>
    </subcellularLocation>
    <subcellularLocation>
        <location evidence="2">Microsome membrane</location>
        <topology evidence="2">Peripheral membrane protein</topology>
    </subcellularLocation>
</comment>
<dbReference type="InterPro" id="IPR002402">
    <property type="entry name" value="Cyt_P450_E_grp-II"/>
</dbReference>
<keyword evidence="8" id="KW-0492">Microsome</keyword>
<keyword evidence="5" id="KW-0349">Heme</keyword>
<evidence type="ECO:0000256" key="9">
    <source>
        <dbReference type="ARBA" id="ARBA00023002"/>
    </source>
</evidence>
<dbReference type="Gene3D" id="1.10.630.10">
    <property type="entry name" value="Cytochrome P450"/>
    <property type="match status" value="1"/>
</dbReference>
<comment type="similarity">
    <text evidence="4">Belongs to the cytochrome P450 family.</text>
</comment>
<dbReference type="GO" id="GO:0016705">
    <property type="term" value="F:oxidoreductase activity, acting on paired donors, with incorporation or reduction of molecular oxygen"/>
    <property type="evidence" value="ECO:0007669"/>
    <property type="project" value="InterPro"/>
</dbReference>
<evidence type="ECO:0000256" key="1">
    <source>
        <dbReference type="ARBA" id="ARBA00001971"/>
    </source>
</evidence>
<dbReference type="PANTHER" id="PTHR24292:SF54">
    <property type="entry name" value="CYP9F3-RELATED"/>
    <property type="match status" value="1"/>
</dbReference>
<dbReference type="EMBL" id="CAJPVJ010000411">
    <property type="protein sequence ID" value="CAG2162373.1"/>
    <property type="molecule type" value="Genomic_DNA"/>
</dbReference>
<feature type="non-terminal residue" evidence="13">
    <location>
        <position position="1"/>
    </location>
</feature>
<evidence type="ECO:0000256" key="12">
    <source>
        <dbReference type="ARBA" id="ARBA00023136"/>
    </source>
</evidence>
<evidence type="ECO:0000256" key="7">
    <source>
        <dbReference type="ARBA" id="ARBA00022824"/>
    </source>
</evidence>